<comment type="similarity">
    <text evidence="1">Belongs to the peptidase A24 family.</text>
</comment>
<dbReference type="PANTHER" id="PTHR30487">
    <property type="entry name" value="TYPE 4 PREPILIN-LIKE PROTEINS LEADER PEPTIDE-PROCESSING ENZYME"/>
    <property type="match status" value="1"/>
</dbReference>
<dbReference type="EMBL" id="BAAAYR010000001">
    <property type="protein sequence ID" value="GAA3562214.1"/>
    <property type="molecule type" value="Genomic_DNA"/>
</dbReference>
<feature type="transmembrane region" description="Helical" evidence="2">
    <location>
        <begin position="135"/>
        <end position="152"/>
    </location>
</feature>
<keyword evidence="5" id="KW-1185">Reference proteome</keyword>
<protein>
    <recommendedName>
        <fullName evidence="3">Prepilin type IV endopeptidase peptidase domain-containing protein</fullName>
    </recommendedName>
</protein>
<feature type="transmembrane region" description="Helical" evidence="2">
    <location>
        <begin position="111"/>
        <end position="129"/>
    </location>
</feature>
<evidence type="ECO:0000313" key="5">
    <source>
        <dbReference type="Proteomes" id="UP001500767"/>
    </source>
</evidence>
<organism evidence="4 5">
    <name type="scientific">Microlunatus spumicola</name>
    <dbReference type="NCBI Taxonomy" id="81499"/>
    <lineage>
        <taxon>Bacteria</taxon>
        <taxon>Bacillati</taxon>
        <taxon>Actinomycetota</taxon>
        <taxon>Actinomycetes</taxon>
        <taxon>Propionibacteriales</taxon>
        <taxon>Propionibacteriaceae</taxon>
        <taxon>Microlunatus</taxon>
    </lineage>
</organism>
<dbReference type="PANTHER" id="PTHR30487:SF0">
    <property type="entry name" value="PREPILIN LEADER PEPTIDASE_N-METHYLTRANSFERASE-RELATED"/>
    <property type="match status" value="1"/>
</dbReference>
<gene>
    <name evidence="4" type="ORF">GCM10022197_17290</name>
</gene>
<feature type="transmembrane region" description="Helical" evidence="2">
    <location>
        <begin position="206"/>
        <end position="226"/>
    </location>
</feature>
<sequence length="228" mass="22804">MPTLSPWPAPGLPAVVLVVLATALPVLLGARAVLVRLPEPAEPDGKPPYATLATPRFVGTCSALAALAGLLVALTLPPAVWPLWWVLAGPALVLVAVDARTTWLPLRLTHVVWAAAVGAAALSTVLGGVEVLVRVGVGAAAAALLYLGLWRLSRGGLGFGDVRLAPVLGAAGAAVGWSTLVATLLLGSLAGAVVGAVLTLRGRPGAFAYAPSMLAGAFLACALRAFSG</sequence>
<keyword evidence="2" id="KW-0472">Membrane</keyword>
<feature type="transmembrane region" description="Helical" evidence="2">
    <location>
        <begin position="12"/>
        <end position="34"/>
    </location>
</feature>
<reference evidence="5" key="1">
    <citation type="journal article" date="2019" name="Int. J. Syst. Evol. Microbiol.">
        <title>The Global Catalogue of Microorganisms (GCM) 10K type strain sequencing project: providing services to taxonomists for standard genome sequencing and annotation.</title>
        <authorList>
            <consortium name="The Broad Institute Genomics Platform"/>
            <consortium name="The Broad Institute Genome Sequencing Center for Infectious Disease"/>
            <person name="Wu L."/>
            <person name="Ma J."/>
        </authorList>
    </citation>
    <scope>NUCLEOTIDE SEQUENCE [LARGE SCALE GENOMIC DNA]</scope>
    <source>
        <strain evidence="5">JCM 16540</strain>
    </source>
</reference>
<comment type="caution">
    <text evidence="4">The sequence shown here is derived from an EMBL/GenBank/DDBJ whole genome shotgun (WGS) entry which is preliminary data.</text>
</comment>
<feature type="transmembrane region" description="Helical" evidence="2">
    <location>
        <begin position="164"/>
        <end position="186"/>
    </location>
</feature>
<accession>A0ABP6X7G3</accession>
<evidence type="ECO:0000256" key="2">
    <source>
        <dbReference type="SAM" id="Phobius"/>
    </source>
</evidence>
<dbReference type="InterPro" id="IPR000045">
    <property type="entry name" value="Prepilin_IV_endopep_pep"/>
</dbReference>
<dbReference type="InterPro" id="IPR050882">
    <property type="entry name" value="Prepilin_peptidase/N-MTase"/>
</dbReference>
<evidence type="ECO:0000259" key="3">
    <source>
        <dbReference type="Pfam" id="PF01478"/>
    </source>
</evidence>
<name>A0ABP6X7G3_9ACTN</name>
<feature type="transmembrane region" description="Helical" evidence="2">
    <location>
        <begin position="55"/>
        <end position="76"/>
    </location>
</feature>
<proteinExistence type="inferred from homology"/>
<dbReference type="RefSeq" id="WP_204911359.1">
    <property type="nucleotide sequence ID" value="NZ_BAAAYR010000001.1"/>
</dbReference>
<evidence type="ECO:0000256" key="1">
    <source>
        <dbReference type="ARBA" id="ARBA00005801"/>
    </source>
</evidence>
<keyword evidence="2" id="KW-1133">Transmembrane helix</keyword>
<evidence type="ECO:0000313" key="4">
    <source>
        <dbReference type="EMBL" id="GAA3562214.1"/>
    </source>
</evidence>
<dbReference type="Proteomes" id="UP001500767">
    <property type="component" value="Unassembled WGS sequence"/>
</dbReference>
<dbReference type="Pfam" id="PF01478">
    <property type="entry name" value="Peptidase_A24"/>
    <property type="match status" value="1"/>
</dbReference>
<feature type="domain" description="Prepilin type IV endopeptidase peptidase" evidence="3">
    <location>
        <begin position="86"/>
        <end position="195"/>
    </location>
</feature>
<keyword evidence="2" id="KW-0812">Transmembrane</keyword>
<feature type="transmembrane region" description="Helical" evidence="2">
    <location>
        <begin position="82"/>
        <end position="99"/>
    </location>
</feature>